<dbReference type="InterPro" id="IPR036249">
    <property type="entry name" value="Thioredoxin-like_sf"/>
</dbReference>
<dbReference type="STRING" id="7217.A0A0P8XK89"/>
<gene>
    <name evidence="3" type="primary">Dana\GF27472</name>
    <name evidence="3" type="ORF">GF27472</name>
</gene>
<dbReference type="GeneID" id="26514881"/>
<dbReference type="InterPro" id="IPR017937">
    <property type="entry name" value="Thioredoxin_CS"/>
</dbReference>
<protein>
    <recommendedName>
        <fullName evidence="2">Thioredoxin domain-containing protein</fullName>
    </recommendedName>
</protein>
<evidence type="ECO:0000256" key="1">
    <source>
        <dbReference type="ARBA" id="ARBA00023157"/>
    </source>
</evidence>
<evidence type="ECO:0000313" key="3">
    <source>
        <dbReference type="EMBL" id="KPU75210.1"/>
    </source>
</evidence>
<proteinExistence type="predicted"/>
<dbReference type="Gene3D" id="3.40.30.10">
    <property type="entry name" value="Glutaredoxin"/>
    <property type="match status" value="1"/>
</dbReference>
<dbReference type="Proteomes" id="UP000007801">
    <property type="component" value="Unassembled WGS sequence"/>
</dbReference>
<dbReference type="EMBL" id="CH902622">
    <property type="protein sequence ID" value="KPU75210.1"/>
    <property type="molecule type" value="Genomic_DNA"/>
</dbReference>
<dbReference type="CDD" id="cd02947">
    <property type="entry name" value="TRX_family"/>
    <property type="match status" value="1"/>
</dbReference>
<dbReference type="Pfam" id="PF00085">
    <property type="entry name" value="Thioredoxin"/>
    <property type="match status" value="1"/>
</dbReference>
<dbReference type="SUPFAM" id="SSF52833">
    <property type="entry name" value="Thioredoxin-like"/>
    <property type="match status" value="1"/>
</dbReference>
<evidence type="ECO:0000259" key="2">
    <source>
        <dbReference type="PROSITE" id="PS51352"/>
    </source>
</evidence>
<dbReference type="KEGG" id="dan:26514881"/>
<evidence type="ECO:0000313" key="4">
    <source>
        <dbReference type="Proteomes" id="UP000007801"/>
    </source>
</evidence>
<dbReference type="InterPro" id="IPR013766">
    <property type="entry name" value="Thioredoxin_domain"/>
</dbReference>
<reference evidence="3 4" key="1">
    <citation type="journal article" date="2007" name="Nature">
        <title>Evolution of genes and genomes on the Drosophila phylogeny.</title>
        <authorList>
            <consortium name="Drosophila 12 Genomes Consortium"/>
            <person name="Clark A.G."/>
            <person name="Eisen M.B."/>
            <person name="Smith D.R."/>
            <person name="Bergman C.M."/>
            <person name="Oliver B."/>
            <person name="Markow T.A."/>
            <person name="Kaufman T.C."/>
            <person name="Kellis M."/>
            <person name="Gelbart W."/>
            <person name="Iyer V.N."/>
            <person name="Pollard D.A."/>
            <person name="Sackton T.B."/>
            <person name="Larracuente A.M."/>
            <person name="Singh N.D."/>
            <person name="Abad J.P."/>
            <person name="Abt D.N."/>
            <person name="Adryan B."/>
            <person name="Aguade M."/>
            <person name="Akashi H."/>
            <person name="Anderson W.W."/>
            <person name="Aquadro C.F."/>
            <person name="Ardell D.H."/>
            <person name="Arguello R."/>
            <person name="Artieri C.G."/>
            <person name="Barbash D.A."/>
            <person name="Barker D."/>
            <person name="Barsanti P."/>
            <person name="Batterham P."/>
            <person name="Batzoglou S."/>
            <person name="Begun D."/>
            <person name="Bhutkar A."/>
            <person name="Blanco E."/>
            <person name="Bosak S.A."/>
            <person name="Bradley R.K."/>
            <person name="Brand A.D."/>
            <person name="Brent M.R."/>
            <person name="Brooks A.N."/>
            <person name="Brown R.H."/>
            <person name="Butlin R.K."/>
            <person name="Caggese C."/>
            <person name="Calvi B.R."/>
            <person name="Bernardo de Carvalho A."/>
            <person name="Caspi A."/>
            <person name="Castrezana S."/>
            <person name="Celniker S.E."/>
            <person name="Chang J.L."/>
            <person name="Chapple C."/>
            <person name="Chatterji S."/>
            <person name="Chinwalla A."/>
            <person name="Civetta A."/>
            <person name="Clifton S.W."/>
            <person name="Comeron J.M."/>
            <person name="Costello J.C."/>
            <person name="Coyne J.A."/>
            <person name="Daub J."/>
            <person name="David R.G."/>
            <person name="Delcher A.L."/>
            <person name="Delehaunty K."/>
            <person name="Do C.B."/>
            <person name="Ebling H."/>
            <person name="Edwards K."/>
            <person name="Eickbush T."/>
            <person name="Evans J.D."/>
            <person name="Filipski A."/>
            <person name="Findeiss S."/>
            <person name="Freyhult E."/>
            <person name="Fulton L."/>
            <person name="Fulton R."/>
            <person name="Garcia A.C."/>
            <person name="Gardiner A."/>
            <person name="Garfield D.A."/>
            <person name="Garvin B.E."/>
            <person name="Gibson G."/>
            <person name="Gilbert D."/>
            <person name="Gnerre S."/>
            <person name="Godfrey J."/>
            <person name="Good R."/>
            <person name="Gotea V."/>
            <person name="Gravely B."/>
            <person name="Greenberg A.J."/>
            <person name="Griffiths-Jones S."/>
            <person name="Gross S."/>
            <person name="Guigo R."/>
            <person name="Gustafson E.A."/>
            <person name="Haerty W."/>
            <person name="Hahn M.W."/>
            <person name="Halligan D.L."/>
            <person name="Halpern A.L."/>
            <person name="Halter G.M."/>
            <person name="Han M.V."/>
            <person name="Heger A."/>
            <person name="Hillier L."/>
            <person name="Hinrichs A.S."/>
            <person name="Holmes I."/>
            <person name="Hoskins R.A."/>
            <person name="Hubisz M.J."/>
            <person name="Hultmark D."/>
            <person name="Huntley M.A."/>
            <person name="Jaffe D.B."/>
            <person name="Jagadeeshan S."/>
            <person name="Jeck W.R."/>
            <person name="Johnson J."/>
            <person name="Jones C.D."/>
            <person name="Jordan W.C."/>
            <person name="Karpen G.H."/>
            <person name="Kataoka E."/>
            <person name="Keightley P.D."/>
            <person name="Kheradpour P."/>
            <person name="Kirkness E.F."/>
            <person name="Koerich L.B."/>
            <person name="Kristiansen K."/>
            <person name="Kudrna D."/>
            <person name="Kulathinal R.J."/>
            <person name="Kumar S."/>
            <person name="Kwok R."/>
            <person name="Lander E."/>
            <person name="Langley C.H."/>
            <person name="Lapoint R."/>
            <person name="Lazzaro B.P."/>
            <person name="Lee S.J."/>
            <person name="Levesque L."/>
            <person name="Li R."/>
            <person name="Lin C.F."/>
            <person name="Lin M.F."/>
            <person name="Lindblad-Toh K."/>
            <person name="Llopart A."/>
            <person name="Long M."/>
            <person name="Low L."/>
            <person name="Lozovsky E."/>
            <person name="Lu J."/>
            <person name="Luo M."/>
            <person name="Machado C.A."/>
            <person name="Makalowski W."/>
            <person name="Marzo M."/>
            <person name="Matsuda M."/>
            <person name="Matzkin L."/>
            <person name="McAllister B."/>
            <person name="McBride C.S."/>
            <person name="McKernan B."/>
            <person name="McKernan K."/>
            <person name="Mendez-Lago M."/>
            <person name="Minx P."/>
            <person name="Mollenhauer M.U."/>
            <person name="Montooth K."/>
            <person name="Mount S.M."/>
            <person name="Mu X."/>
            <person name="Myers E."/>
            <person name="Negre B."/>
            <person name="Newfeld S."/>
            <person name="Nielsen R."/>
            <person name="Noor M.A."/>
            <person name="O'Grady P."/>
            <person name="Pachter L."/>
            <person name="Papaceit M."/>
            <person name="Parisi M.J."/>
            <person name="Parisi M."/>
            <person name="Parts L."/>
            <person name="Pedersen J.S."/>
            <person name="Pesole G."/>
            <person name="Phillippy A.M."/>
            <person name="Ponting C.P."/>
            <person name="Pop M."/>
            <person name="Porcelli D."/>
            <person name="Powell J.R."/>
            <person name="Prohaska S."/>
            <person name="Pruitt K."/>
            <person name="Puig M."/>
            <person name="Quesneville H."/>
            <person name="Ram K.R."/>
            <person name="Rand D."/>
            <person name="Rasmussen M.D."/>
            <person name="Reed L.K."/>
            <person name="Reenan R."/>
            <person name="Reily A."/>
            <person name="Remington K.A."/>
            <person name="Rieger T.T."/>
            <person name="Ritchie M.G."/>
            <person name="Robin C."/>
            <person name="Rogers Y.H."/>
            <person name="Rohde C."/>
            <person name="Rozas J."/>
            <person name="Rubenfield M.J."/>
            <person name="Ruiz A."/>
            <person name="Russo S."/>
            <person name="Salzberg S.L."/>
            <person name="Sanchez-Gracia A."/>
            <person name="Saranga D.J."/>
            <person name="Sato H."/>
            <person name="Schaeffer S.W."/>
            <person name="Schatz M.C."/>
            <person name="Schlenke T."/>
            <person name="Schwartz R."/>
            <person name="Segarra C."/>
            <person name="Singh R.S."/>
            <person name="Sirot L."/>
            <person name="Sirota M."/>
            <person name="Sisneros N.B."/>
            <person name="Smith C.D."/>
            <person name="Smith T.F."/>
            <person name="Spieth J."/>
            <person name="Stage D.E."/>
            <person name="Stark A."/>
            <person name="Stephan W."/>
            <person name="Strausberg R.L."/>
            <person name="Strempel S."/>
            <person name="Sturgill D."/>
            <person name="Sutton G."/>
            <person name="Sutton G.G."/>
            <person name="Tao W."/>
            <person name="Teichmann S."/>
            <person name="Tobari Y.N."/>
            <person name="Tomimura Y."/>
            <person name="Tsolas J.M."/>
            <person name="Valente V.L."/>
            <person name="Venter E."/>
            <person name="Venter J.C."/>
            <person name="Vicario S."/>
            <person name="Vieira F.G."/>
            <person name="Vilella A.J."/>
            <person name="Villasante A."/>
            <person name="Walenz B."/>
            <person name="Wang J."/>
            <person name="Wasserman M."/>
            <person name="Watts T."/>
            <person name="Wilson D."/>
            <person name="Wilson R.K."/>
            <person name="Wing R.A."/>
            <person name="Wolfner M.F."/>
            <person name="Wong A."/>
            <person name="Wong G.K."/>
            <person name="Wu C.I."/>
            <person name="Wu G."/>
            <person name="Yamamoto D."/>
            <person name="Yang H.P."/>
            <person name="Yang S.P."/>
            <person name="Yorke J.A."/>
            <person name="Yoshida K."/>
            <person name="Zdobnov E."/>
            <person name="Zhang P."/>
            <person name="Zhang Y."/>
            <person name="Zimin A.V."/>
            <person name="Baldwin J."/>
            <person name="Abdouelleil A."/>
            <person name="Abdulkadir J."/>
            <person name="Abebe A."/>
            <person name="Abera B."/>
            <person name="Abreu J."/>
            <person name="Acer S.C."/>
            <person name="Aftuck L."/>
            <person name="Alexander A."/>
            <person name="An P."/>
            <person name="Anderson E."/>
            <person name="Anderson S."/>
            <person name="Arachi H."/>
            <person name="Azer M."/>
            <person name="Bachantsang P."/>
            <person name="Barry A."/>
            <person name="Bayul T."/>
            <person name="Berlin A."/>
            <person name="Bessette D."/>
            <person name="Bloom T."/>
            <person name="Blye J."/>
            <person name="Boguslavskiy L."/>
            <person name="Bonnet C."/>
            <person name="Boukhgalter B."/>
            <person name="Bourzgui I."/>
            <person name="Brown A."/>
            <person name="Cahill P."/>
            <person name="Channer S."/>
            <person name="Cheshatsang Y."/>
            <person name="Chuda L."/>
            <person name="Citroen M."/>
            <person name="Collymore A."/>
            <person name="Cooke P."/>
            <person name="Costello M."/>
            <person name="D'Aco K."/>
            <person name="Daza R."/>
            <person name="De Haan G."/>
            <person name="DeGray S."/>
            <person name="DeMaso C."/>
            <person name="Dhargay N."/>
            <person name="Dooley K."/>
            <person name="Dooley E."/>
            <person name="Doricent M."/>
            <person name="Dorje P."/>
            <person name="Dorjee K."/>
            <person name="Dupes A."/>
            <person name="Elong R."/>
            <person name="Falk J."/>
            <person name="Farina A."/>
            <person name="Faro S."/>
            <person name="Ferguson D."/>
            <person name="Fisher S."/>
            <person name="Foley C.D."/>
            <person name="Franke A."/>
            <person name="Friedrich D."/>
            <person name="Gadbois L."/>
            <person name="Gearin G."/>
            <person name="Gearin C.R."/>
            <person name="Giannoukos G."/>
            <person name="Goode T."/>
            <person name="Graham J."/>
            <person name="Grandbois E."/>
            <person name="Grewal S."/>
            <person name="Gyaltsen K."/>
            <person name="Hafez N."/>
            <person name="Hagos B."/>
            <person name="Hall J."/>
            <person name="Henson C."/>
            <person name="Hollinger A."/>
            <person name="Honan T."/>
            <person name="Huard M.D."/>
            <person name="Hughes L."/>
            <person name="Hurhula B."/>
            <person name="Husby M.E."/>
            <person name="Kamat A."/>
            <person name="Kanga B."/>
            <person name="Kashin S."/>
            <person name="Khazanovich D."/>
            <person name="Kisner P."/>
            <person name="Lance K."/>
            <person name="Lara M."/>
            <person name="Lee W."/>
            <person name="Lennon N."/>
            <person name="Letendre F."/>
            <person name="LeVine R."/>
            <person name="Lipovsky A."/>
            <person name="Liu X."/>
            <person name="Liu J."/>
            <person name="Liu S."/>
            <person name="Lokyitsang T."/>
            <person name="Lokyitsang Y."/>
            <person name="Lubonja R."/>
            <person name="Lui A."/>
            <person name="MacDonald P."/>
            <person name="Magnisalis V."/>
            <person name="Maru K."/>
            <person name="Matthews C."/>
            <person name="McCusker W."/>
            <person name="McDonough S."/>
            <person name="Mehta T."/>
            <person name="Meldrim J."/>
            <person name="Meneus L."/>
            <person name="Mihai O."/>
            <person name="Mihalev A."/>
            <person name="Mihova T."/>
            <person name="Mittelman R."/>
            <person name="Mlenga V."/>
            <person name="Montmayeur A."/>
            <person name="Mulrain L."/>
            <person name="Navidi A."/>
            <person name="Naylor J."/>
            <person name="Negash T."/>
            <person name="Nguyen T."/>
            <person name="Nguyen N."/>
            <person name="Nicol R."/>
            <person name="Norbu C."/>
            <person name="Norbu N."/>
            <person name="Novod N."/>
            <person name="O'Neill B."/>
            <person name="Osman S."/>
            <person name="Markiewicz E."/>
            <person name="Oyono O.L."/>
            <person name="Patti C."/>
            <person name="Phunkhang P."/>
            <person name="Pierre F."/>
            <person name="Priest M."/>
            <person name="Raghuraman S."/>
            <person name="Rege F."/>
            <person name="Reyes R."/>
            <person name="Rise C."/>
            <person name="Rogov P."/>
            <person name="Ross K."/>
            <person name="Ryan E."/>
            <person name="Settipalli S."/>
            <person name="Shea T."/>
            <person name="Sherpa N."/>
            <person name="Shi L."/>
            <person name="Shih D."/>
            <person name="Sparrow T."/>
            <person name="Spaulding J."/>
            <person name="Stalker J."/>
            <person name="Stange-Thomann N."/>
            <person name="Stavropoulos S."/>
            <person name="Stone C."/>
            <person name="Strader C."/>
            <person name="Tesfaye S."/>
            <person name="Thomson T."/>
            <person name="Thoulutsang Y."/>
            <person name="Thoulutsang D."/>
            <person name="Topham K."/>
            <person name="Topping I."/>
            <person name="Tsamla T."/>
            <person name="Vassiliev H."/>
            <person name="Vo A."/>
            <person name="Wangchuk T."/>
            <person name="Wangdi T."/>
            <person name="Weiand M."/>
            <person name="Wilkinson J."/>
            <person name="Wilson A."/>
            <person name="Yadav S."/>
            <person name="Young G."/>
            <person name="Yu Q."/>
            <person name="Zembek L."/>
            <person name="Zhong D."/>
            <person name="Zimmer A."/>
            <person name="Zwirko Z."/>
            <person name="Jaffe D.B."/>
            <person name="Alvarez P."/>
            <person name="Brockman W."/>
            <person name="Butler J."/>
            <person name="Chin C."/>
            <person name="Gnerre S."/>
            <person name="Grabherr M."/>
            <person name="Kleber M."/>
            <person name="Mauceli E."/>
            <person name="MacCallum I."/>
        </authorList>
    </citation>
    <scope>NUCLEOTIDE SEQUENCE [LARGE SCALE GENOMIC DNA]</scope>
    <source>
        <strain evidence="4">Tucson 14024-0371.13</strain>
    </source>
</reference>
<dbReference type="InParanoid" id="A0A0P8XK89"/>
<keyword evidence="4" id="KW-1185">Reference proteome</keyword>
<dbReference type="PROSITE" id="PS00194">
    <property type="entry name" value="THIOREDOXIN_1"/>
    <property type="match status" value="1"/>
</dbReference>
<dbReference type="PANTHER" id="PTHR46115">
    <property type="entry name" value="THIOREDOXIN-LIKE PROTEIN 1"/>
    <property type="match status" value="1"/>
</dbReference>
<organism evidence="3 4">
    <name type="scientific">Drosophila ananassae</name>
    <name type="common">Fruit fly</name>
    <dbReference type="NCBI Taxonomy" id="7217"/>
    <lineage>
        <taxon>Eukaryota</taxon>
        <taxon>Metazoa</taxon>
        <taxon>Ecdysozoa</taxon>
        <taxon>Arthropoda</taxon>
        <taxon>Hexapoda</taxon>
        <taxon>Insecta</taxon>
        <taxon>Pterygota</taxon>
        <taxon>Neoptera</taxon>
        <taxon>Endopterygota</taxon>
        <taxon>Diptera</taxon>
        <taxon>Brachycera</taxon>
        <taxon>Muscomorpha</taxon>
        <taxon>Ephydroidea</taxon>
        <taxon>Drosophilidae</taxon>
        <taxon>Drosophila</taxon>
        <taxon>Sophophora</taxon>
    </lineage>
</organism>
<name>A0A0P8XK89_DROAN</name>
<dbReference type="PROSITE" id="PS51352">
    <property type="entry name" value="THIOREDOXIN_2"/>
    <property type="match status" value="1"/>
</dbReference>
<keyword evidence="1" id="KW-1015">Disulfide bond</keyword>
<dbReference type="FunCoup" id="A0A0P8XK89">
    <property type="interactions" value="358"/>
</dbReference>
<accession>A0A0P8XK89</accession>
<dbReference type="AlphaFoldDB" id="A0A0P8XK89"/>
<sequence length="106" mass="12158">MASIRSMTDYYKRMEDANNKLVVLDFYADWCGPCKAMDGTVKSLARKYSTKAVVIKINVDKFDDLTEKYRVRSMPTFVFLKNNRKVGGFSGADEDKLTHMMAKLVK</sequence>
<dbReference type="PRINTS" id="PR00421">
    <property type="entry name" value="THIOREDOXIN"/>
</dbReference>
<feature type="domain" description="Thioredoxin" evidence="2">
    <location>
        <begin position="1"/>
        <end position="106"/>
    </location>
</feature>
<dbReference type="SMR" id="A0A0P8XK89"/>
<dbReference type="OrthoDB" id="2121326at2759"/>